<dbReference type="AlphaFoldDB" id="A0A2G9FXX2"/>
<feature type="domain" description="KIB1-4 beta-propeller" evidence="1">
    <location>
        <begin position="44"/>
        <end position="209"/>
    </location>
</feature>
<sequence length="258" mass="29542">MGEKGRIVDLPLEGALKGGKGRIVSRSWDSLDEGLDIITHDFTSVCFNLPPTSKDCLVIGFSCGGDATTKIGLLRRGQRIWDTYEYDNASFRPGSPSPVLFNGMYYVLGIRGNIGVFDLKNQSWEIFVERFEPEFVDSLCQSYLLELDGELVAVFFSIHNQVYFYSLDLTKMVWHSRTSTGDKLLYVSYTSAFSRRATVKGMSNKIYFPIFSGKNSVFYSLRTKRFHSFDADHPNKMRELRLSTWIEPSFERHGQLIW</sequence>
<accession>A0A2G9FXX2</accession>
<dbReference type="SUPFAM" id="SSF50998">
    <property type="entry name" value="Quinoprotein alcohol dehydrogenase-like"/>
    <property type="match status" value="1"/>
</dbReference>
<protein>
    <recommendedName>
        <fullName evidence="1">KIB1-4 beta-propeller domain-containing protein</fullName>
    </recommendedName>
</protein>
<dbReference type="OrthoDB" id="1925727at2759"/>
<dbReference type="Pfam" id="PF03478">
    <property type="entry name" value="Beta-prop_KIB1-4"/>
    <property type="match status" value="1"/>
</dbReference>
<evidence type="ECO:0000259" key="1">
    <source>
        <dbReference type="Pfam" id="PF03478"/>
    </source>
</evidence>
<dbReference type="PANTHER" id="PTHR33127">
    <property type="entry name" value="TRANSMEMBRANE PROTEIN"/>
    <property type="match status" value="1"/>
</dbReference>
<reference evidence="3" key="1">
    <citation type="journal article" date="2018" name="Gigascience">
        <title>Genome assembly of the Pink Ipe (Handroanthus impetiginosus, Bignoniaceae), a highly valued, ecologically keystone Neotropical timber forest tree.</title>
        <authorList>
            <person name="Silva-Junior O.B."/>
            <person name="Grattapaglia D."/>
            <person name="Novaes E."/>
            <person name="Collevatti R.G."/>
        </authorList>
    </citation>
    <scope>NUCLEOTIDE SEQUENCE [LARGE SCALE GENOMIC DNA]</scope>
    <source>
        <strain evidence="3">cv. UFG-1</strain>
    </source>
</reference>
<dbReference type="STRING" id="429701.A0A2G9FXX2"/>
<dbReference type="PANTHER" id="PTHR33127:SF5">
    <property type="entry name" value="TRANSMEMBRANE PROTEIN"/>
    <property type="match status" value="1"/>
</dbReference>
<gene>
    <name evidence="2" type="ORF">CDL12_29613</name>
</gene>
<name>A0A2G9FXX2_9LAMI</name>
<dbReference type="Proteomes" id="UP000231279">
    <property type="component" value="Unassembled WGS sequence"/>
</dbReference>
<organism evidence="2 3">
    <name type="scientific">Handroanthus impetiginosus</name>
    <dbReference type="NCBI Taxonomy" id="429701"/>
    <lineage>
        <taxon>Eukaryota</taxon>
        <taxon>Viridiplantae</taxon>
        <taxon>Streptophyta</taxon>
        <taxon>Embryophyta</taxon>
        <taxon>Tracheophyta</taxon>
        <taxon>Spermatophyta</taxon>
        <taxon>Magnoliopsida</taxon>
        <taxon>eudicotyledons</taxon>
        <taxon>Gunneridae</taxon>
        <taxon>Pentapetalae</taxon>
        <taxon>asterids</taxon>
        <taxon>lamiids</taxon>
        <taxon>Lamiales</taxon>
        <taxon>Bignoniaceae</taxon>
        <taxon>Crescentiina</taxon>
        <taxon>Tabebuia alliance</taxon>
        <taxon>Handroanthus</taxon>
    </lineage>
</organism>
<dbReference type="InterPro" id="IPR011047">
    <property type="entry name" value="Quinoprotein_ADH-like_sf"/>
</dbReference>
<evidence type="ECO:0000313" key="3">
    <source>
        <dbReference type="Proteomes" id="UP000231279"/>
    </source>
</evidence>
<proteinExistence type="predicted"/>
<dbReference type="EMBL" id="NKXS01008977">
    <property type="protein sequence ID" value="PIM97912.1"/>
    <property type="molecule type" value="Genomic_DNA"/>
</dbReference>
<keyword evidence="3" id="KW-1185">Reference proteome</keyword>
<comment type="caution">
    <text evidence="2">The sequence shown here is derived from an EMBL/GenBank/DDBJ whole genome shotgun (WGS) entry which is preliminary data.</text>
</comment>
<evidence type="ECO:0000313" key="2">
    <source>
        <dbReference type="EMBL" id="PIM97912.1"/>
    </source>
</evidence>
<dbReference type="InterPro" id="IPR005174">
    <property type="entry name" value="KIB1-4_b-propeller"/>
</dbReference>